<comment type="caution">
    <text evidence="2">The sequence shown here is derived from an EMBL/GenBank/DDBJ whole genome shotgun (WGS) entry which is preliminary data.</text>
</comment>
<evidence type="ECO:0000313" key="2">
    <source>
        <dbReference type="EMBL" id="KAL1495212.1"/>
    </source>
</evidence>
<evidence type="ECO:0000313" key="3">
    <source>
        <dbReference type="Proteomes" id="UP001515480"/>
    </source>
</evidence>
<dbReference type="EMBL" id="JBGBPQ010000033">
    <property type="protein sequence ID" value="KAL1495212.1"/>
    <property type="molecule type" value="Genomic_DNA"/>
</dbReference>
<evidence type="ECO:0000256" key="1">
    <source>
        <dbReference type="SAM" id="MobiDB-lite"/>
    </source>
</evidence>
<proteinExistence type="predicted"/>
<protein>
    <submittedName>
        <fullName evidence="2">Uncharacterized protein</fullName>
    </submittedName>
</protein>
<feature type="region of interest" description="Disordered" evidence="1">
    <location>
        <begin position="42"/>
        <end position="71"/>
    </location>
</feature>
<accession>A0AB34I9W8</accession>
<name>A0AB34I9W8_PRYPA</name>
<dbReference type="AlphaFoldDB" id="A0AB34I9W8"/>
<feature type="compositionally biased region" description="Polar residues" evidence="1">
    <location>
        <begin position="61"/>
        <end position="71"/>
    </location>
</feature>
<gene>
    <name evidence="2" type="ORF">AB1Y20_017076</name>
</gene>
<keyword evidence="3" id="KW-1185">Reference proteome</keyword>
<reference evidence="2 3" key="1">
    <citation type="journal article" date="2024" name="Science">
        <title>Giant polyketide synthase enzymes in the biosynthesis of giant marine polyether toxins.</title>
        <authorList>
            <person name="Fallon T.R."/>
            <person name="Shende V.V."/>
            <person name="Wierzbicki I.H."/>
            <person name="Pendleton A.L."/>
            <person name="Watervoot N.F."/>
            <person name="Auber R.P."/>
            <person name="Gonzalez D.J."/>
            <person name="Wisecaver J.H."/>
            <person name="Moore B.S."/>
        </authorList>
    </citation>
    <scope>NUCLEOTIDE SEQUENCE [LARGE SCALE GENOMIC DNA]</scope>
    <source>
        <strain evidence="2 3">12B1</strain>
    </source>
</reference>
<organism evidence="2 3">
    <name type="scientific">Prymnesium parvum</name>
    <name type="common">Toxic golden alga</name>
    <dbReference type="NCBI Taxonomy" id="97485"/>
    <lineage>
        <taxon>Eukaryota</taxon>
        <taxon>Haptista</taxon>
        <taxon>Haptophyta</taxon>
        <taxon>Prymnesiophyceae</taxon>
        <taxon>Prymnesiales</taxon>
        <taxon>Prymnesiaceae</taxon>
        <taxon>Prymnesium</taxon>
    </lineage>
</organism>
<sequence>MFLHGYPATKMKLGPRKFDLDPSVVDAVLATHPYTRPVEVVQQKERPTPVRPPTPPRIEQRAQTAGTVSKSCSPRFIDQPAYVRNNIDQLIGRMYSSSGMTFPTTSGRTL</sequence>
<dbReference type="Proteomes" id="UP001515480">
    <property type="component" value="Unassembled WGS sequence"/>
</dbReference>